<dbReference type="EMBL" id="JAFMPP010000026">
    <property type="protein sequence ID" value="MBO0664544.1"/>
    <property type="molecule type" value="Genomic_DNA"/>
</dbReference>
<dbReference type="RefSeq" id="WP_207259459.1">
    <property type="nucleotide sequence ID" value="NZ_JAFMPP010000026.1"/>
</dbReference>
<sequence length="297" mass="32539">MDLPHPIVIKKKRHSLLMRWRIERVVRQVMAKETSHRDAFDAFRHTMGGTLPSGGGTPVVLAACNELYYWEFARTLIQSIERLGAPERVHLHLCEPSREALDDVAALAASLSAVALTFTFDDGSTAQQPAYPTIQYAAVRFLVAPMILASTSSTVLCLDVDGIAHRPVTSALADIAGQADVLLIRRPDEKSVRRVLASALAIQPGEAGIRFADRLGRAIAAILSLRPRYHVDQIAIVQISEAMEARGELATAQMPQSFADHDFAEDSVIWTAKSWQRKNSEAFMRAKSAVTGTLEAS</sequence>
<organism evidence="1 2">
    <name type="scientific">Jiella flava</name>
    <dbReference type="NCBI Taxonomy" id="2816857"/>
    <lineage>
        <taxon>Bacteria</taxon>
        <taxon>Pseudomonadati</taxon>
        <taxon>Pseudomonadota</taxon>
        <taxon>Alphaproteobacteria</taxon>
        <taxon>Hyphomicrobiales</taxon>
        <taxon>Aurantimonadaceae</taxon>
        <taxon>Jiella</taxon>
    </lineage>
</organism>
<dbReference type="AlphaFoldDB" id="A0A939G3S8"/>
<reference evidence="1" key="1">
    <citation type="submission" date="2021-03" db="EMBL/GenBank/DDBJ databases">
        <title>Whole genome sequence of Jiella sp. CQZ9-1.</title>
        <authorList>
            <person name="Tuo L."/>
        </authorList>
    </citation>
    <scope>NUCLEOTIDE SEQUENCE</scope>
    <source>
        <strain evidence="1">CQZ9-1</strain>
    </source>
</reference>
<name>A0A939G3S8_9HYPH</name>
<evidence type="ECO:0000313" key="2">
    <source>
        <dbReference type="Proteomes" id="UP000664122"/>
    </source>
</evidence>
<proteinExistence type="predicted"/>
<keyword evidence="2" id="KW-1185">Reference proteome</keyword>
<accession>A0A939G3S8</accession>
<gene>
    <name evidence="1" type="ORF">J1C48_18385</name>
</gene>
<protein>
    <submittedName>
        <fullName evidence="1">Uncharacterized protein</fullName>
    </submittedName>
</protein>
<evidence type="ECO:0000313" key="1">
    <source>
        <dbReference type="EMBL" id="MBO0664544.1"/>
    </source>
</evidence>
<dbReference type="Proteomes" id="UP000664122">
    <property type="component" value="Unassembled WGS sequence"/>
</dbReference>
<comment type="caution">
    <text evidence="1">The sequence shown here is derived from an EMBL/GenBank/DDBJ whole genome shotgun (WGS) entry which is preliminary data.</text>
</comment>